<dbReference type="Proteomes" id="UP001165269">
    <property type="component" value="Unassembled WGS sequence"/>
</dbReference>
<dbReference type="PANTHER" id="PTHR43767">
    <property type="entry name" value="LONG-CHAIN-FATTY-ACID--COA LIGASE"/>
    <property type="match status" value="1"/>
</dbReference>
<name>A0ABS9YBL9_9ACTN</name>
<reference evidence="3" key="1">
    <citation type="submission" date="2022-03" db="EMBL/GenBank/DDBJ databases">
        <title>Streptomyces 7R015 and 7R016 isolated from Barleria lupulina in Thailand.</title>
        <authorList>
            <person name="Kanchanasin P."/>
            <person name="Phongsopitanun W."/>
            <person name="Tanasupawat S."/>
        </authorList>
    </citation>
    <scope>NUCLEOTIDE SEQUENCE</scope>
    <source>
        <strain evidence="3">7R015</strain>
    </source>
</reference>
<dbReference type="InterPro" id="IPR000873">
    <property type="entry name" value="AMP-dep_synth/lig_dom"/>
</dbReference>
<dbReference type="InterPro" id="IPR020845">
    <property type="entry name" value="AMP-binding_CS"/>
</dbReference>
<dbReference type="PANTHER" id="PTHR43767:SF11">
    <property type="entry name" value="MEDIUM-CHAIN-FATTY-ACID--COA LIGASE"/>
    <property type="match status" value="1"/>
</dbReference>
<evidence type="ECO:0000259" key="2">
    <source>
        <dbReference type="Pfam" id="PF13193"/>
    </source>
</evidence>
<proteinExistence type="predicted"/>
<dbReference type="NCBIfam" id="NF004837">
    <property type="entry name" value="PRK06187.1"/>
    <property type="match status" value="1"/>
</dbReference>
<dbReference type="Pfam" id="PF00501">
    <property type="entry name" value="AMP-binding"/>
    <property type="match status" value="1"/>
</dbReference>
<evidence type="ECO:0000259" key="1">
    <source>
        <dbReference type="Pfam" id="PF00501"/>
    </source>
</evidence>
<keyword evidence="3" id="KW-0436">Ligase</keyword>
<keyword evidence="4" id="KW-1185">Reference proteome</keyword>
<gene>
    <name evidence="3" type="ORF">MQP27_26395</name>
</gene>
<comment type="caution">
    <text evidence="3">The sequence shown here is derived from an EMBL/GenBank/DDBJ whole genome shotgun (WGS) entry which is preliminary data.</text>
</comment>
<evidence type="ECO:0000313" key="3">
    <source>
        <dbReference type="EMBL" id="MCI3274623.1"/>
    </source>
</evidence>
<dbReference type="GO" id="GO:0016874">
    <property type="term" value="F:ligase activity"/>
    <property type="evidence" value="ECO:0007669"/>
    <property type="project" value="UniProtKB-KW"/>
</dbReference>
<sequence>MSPPREDAVLSTMQDVPLLISRILTHGSSIHGTSQVITWTGEAEPQRRSFAEIGARAAQLANALRDELGVRGDDRVATLMWNNAEHVEAYFAIPSMGAVLHTLNLRLPPEQLVWIVNHAADKAVIVNGSLLPLLAPLLDKFPTLEHIVVAGSGDRSVLDGAHAQVHEYEELIAGRPTTYDWPELDERQAAAMCYTSGTTGDPKGVVYSHRSIYLHSMQVNMTQSMGLTDQDTSLVVVPQFHVNAWGLPHATFMTGVNLLMPDRFLQPGPLAEMIESEKPTHAAAVPTIWQGLLAELTAKPRDVSSLTQVTIGGSACPPSLMEAFDKLGMRVCHAWGMTETSPLGTVARPPAHAVGTDEEFAYRLTQGRFPAGVEARLSGPGGERLPWDGESAGELEVRGPWIAGAYYNGPDGEPLRPADKFSEDGWLKTGDVGTISPDGFLTLTDRAKDVIKSGGEWISSVDLENALMSHPDVAEAAVVAVPDEKWGERPLATVVLKEGSTADFESLRAFLASDVCKIAKWQLPERWTIIEAVPKTSVGKFDKKVLRRRYAEGELDVTKL</sequence>
<dbReference type="PROSITE" id="PS00455">
    <property type="entry name" value="AMP_BINDING"/>
    <property type="match status" value="1"/>
</dbReference>
<dbReference type="InterPro" id="IPR042099">
    <property type="entry name" value="ANL_N_sf"/>
</dbReference>
<feature type="domain" description="AMP-binding enzyme C-terminal" evidence="2">
    <location>
        <begin position="463"/>
        <end position="540"/>
    </location>
</feature>
<dbReference type="Pfam" id="PF13193">
    <property type="entry name" value="AMP-binding_C"/>
    <property type="match status" value="1"/>
</dbReference>
<dbReference type="InterPro" id="IPR050237">
    <property type="entry name" value="ATP-dep_AMP-bd_enzyme"/>
</dbReference>
<dbReference type="RefSeq" id="WP_242768191.1">
    <property type="nucleotide sequence ID" value="NZ_JALDAY010000008.1"/>
</dbReference>
<evidence type="ECO:0000313" key="4">
    <source>
        <dbReference type="Proteomes" id="UP001165269"/>
    </source>
</evidence>
<dbReference type="InterPro" id="IPR045851">
    <property type="entry name" value="AMP-bd_C_sf"/>
</dbReference>
<accession>A0ABS9YBL9</accession>
<dbReference type="InterPro" id="IPR025110">
    <property type="entry name" value="AMP-bd_C"/>
</dbReference>
<organism evidence="3 4">
    <name type="scientific">Streptomyces cylindrosporus</name>
    <dbReference type="NCBI Taxonomy" id="2927583"/>
    <lineage>
        <taxon>Bacteria</taxon>
        <taxon>Bacillati</taxon>
        <taxon>Actinomycetota</taxon>
        <taxon>Actinomycetes</taxon>
        <taxon>Kitasatosporales</taxon>
        <taxon>Streptomycetaceae</taxon>
        <taxon>Streptomyces</taxon>
    </lineage>
</organism>
<dbReference type="CDD" id="cd12119">
    <property type="entry name" value="ttLC_FACS_AlkK_like"/>
    <property type="match status" value="1"/>
</dbReference>
<protein>
    <submittedName>
        <fullName evidence="3">Long-chain fatty acid--CoA ligase</fullName>
    </submittedName>
</protein>
<dbReference type="Gene3D" id="3.30.300.30">
    <property type="match status" value="1"/>
</dbReference>
<dbReference type="Gene3D" id="3.40.50.12780">
    <property type="entry name" value="N-terminal domain of ligase-like"/>
    <property type="match status" value="1"/>
</dbReference>
<dbReference type="EMBL" id="JALDAY010000008">
    <property type="protein sequence ID" value="MCI3274623.1"/>
    <property type="molecule type" value="Genomic_DNA"/>
</dbReference>
<dbReference type="SUPFAM" id="SSF56801">
    <property type="entry name" value="Acetyl-CoA synthetase-like"/>
    <property type="match status" value="1"/>
</dbReference>
<feature type="domain" description="AMP-dependent synthetase/ligase" evidence="1">
    <location>
        <begin position="43"/>
        <end position="407"/>
    </location>
</feature>